<feature type="region of interest" description="Disordered" evidence="1">
    <location>
        <begin position="56"/>
        <end position="88"/>
    </location>
</feature>
<reference evidence="2" key="1">
    <citation type="journal article" date="2020" name="Stud. Mycol.">
        <title>101 Dothideomycetes genomes: a test case for predicting lifestyles and emergence of pathogens.</title>
        <authorList>
            <person name="Haridas S."/>
            <person name="Albert R."/>
            <person name="Binder M."/>
            <person name="Bloem J."/>
            <person name="Labutti K."/>
            <person name="Salamov A."/>
            <person name="Andreopoulos B."/>
            <person name="Baker S."/>
            <person name="Barry K."/>
            <person name="Bills G."/>
            <person name="Bluhm B."/>
            <person name="Cannon C."/>
            <person name="Castanera R."/>
            <person name="Culley D."/>
            <person name="Daum C."/>
            <person name="Ezra D."/>
            <person name="Gonzalez J."/>
            <person name="Henrissat B."/>
            <person name="Kuo A."/>
            <person name="Liang C."/>
            <person name="Lipzen A."/>
            <person name="Lutzoni F."/>
            <person name="Magnuson J."/>
            <person name="Mondo S."/>
            <person name="Nolan M."/>
            <person name="Ohm R."/>
            <person name="Pangilinan J."/>
            <person name="Park H.-J."/>
            <person name="Ramirez L."/>
            <person name="Alfaro M."/>
            <person name="Sun H."/>
            <person name="Tritt A."/>
            <person name="Yoshinaga Y."/>
            <person name="Zwiers L.-H."/>
            <person name="Turgeon B."/>
            <person name="Goodwin S."/>
            <person name="Spatafora J."/>
            <person name="Crous P."/>
            <person name="Grigoriev I."/>
        </authorList>
    </citation>
    <scope>NUCLEOTIDE SEQUENCE</scope>
    <source>
        <strain evidence="2">CBS 122368</strain>
    </source>
</reference>
<gene>
    <name evidence="2" type="ORF">BU26DRAFT_533213</name>
</gene>
<dbReference type="AlphaFoldDB" id="A0A6A6I490"/>
<dbReference type="OrthoDB" id="5336565at2759"/>
<evidence type="ECO:0000313" key="3">
    <source>
        <dbReference type="Proteomes" id="UP000800094"/>
    </source>
</evidence>
<organism evidence="2 3">
    <name type="scientific">Trematosphaeria pertusa</name>
    <dbReference type="NCBI Taxonomy" id="390896"/>
    <lineage>
        <taxon>Eukaryota</taxon>
        <taxon>Fungi</taxon>
        <taxon>Dikarya</taxon>
        <taxon>Ascomycota</taxon>
        <taxon>Pezizomycotina</taxon>
        <taxon>Dothideomycetes</taxon>
        <taxon>Pleosporomycetidae</taxon>
        <taxon>Pleosporales</taxon>
        <taxon>Massarineae</taxon>
        <taxon>Trematosphaeriaceae</taxon>
        <taxon>Trematosphaeria</taxon>
    </lineage>
</organism>
<name>A0A6A6I490_9PLEO</name>
<dbReference type="GeneID" id="54584467"/>
<feature type="compositionally biased region" description="Basic residues" evidence="1">
    <location>
        <begin position="68"/>
        <end position="77"/>
    </location>
</feature>
<protein>
    <submittedName>
        <fullName evidence="2">Uncharacterized protein</fullName>
    </submittedName>
</protein>
<accession>A0A6A6I490</accession>
<dbReference type="EMBL" id="ML987201">
    <property type="protein sequence ID" value="KAF2245106.1"/>
    <property type="molecule type" value="Genomic_DNA"/>
</dbReference>
<dbReference type="Proteomes" id="UP000800094">
    <property type="component" value="Unassembled WGS sequence"/>
</dbReference>
<sequence length="502" mass="56114">MISRYLNFFESDPLTPRHLFSCLVGCESRGSQPLPAFWDNLSKSWLTKRALRELDRRNIQAAPSPPRSPHRRARRPVTRNFLAESKRRRQTAQYTTDYLRCCEPRILKDIKLFARHGGPNLSDLRNYPEPIHPSNHAMSSSQSSSQSRQLGSATTSSTKPTTNTTRATGVYDRAFQQRLVDNDVYPDAYEYPNGSSVIPTIEGKIGDVKCRSGEIPFTNLDPLMDGTLKPGNPDIYYGARPEQLSRKVRDELNGRIIPLTQHDLPMAPNFFLAAKGPDGSAAVAKRQACYDGALGARGMHSLQLYGRDAPVYDNNAYTMTSTYHDGQLKMYTSHVAPPHSPSGQPQYYMNQLRSFAITDTRDTCAAGLQAYRNGRDWAEKQRNEAIRQANERANPVEAAAPAGDAGASPALSFVTAASETEAYTMSQESQTHLDEDFDEPDSSIEELKDYILPAKHVSSGMGHDDGSTLNAIQTGTAVPPQWVWDKDAQKYRYWNGSKWIWQ</sequence>
<evidence type="ECO:0000256" key="1">
    <source>
        <dbReference type="SAM" id="MobiDB-lite"/>
    </source>
</evidence>
<feature type="compositionally biased region" description="Low complexity" evidence="1">
    <location>
        <begin position="139"/>
        <end position="168"/>
    </location>
</feature>
<keyword evidence="3" id="KW-1185">Reference proteome</keyword>
<evidence type="ECO:0000313" key="2">
    <source>
        <dbReference type="EMBL" id="KAF2245106.1"/>
    </source>
</evidence>
<proteinExistence type="predicted"/>
<feature type="region of interest" description="Disordered" evidence="1">
    <location>
        <begin position="119"/>
        <end position="170"/>
    </location>
</feature>
<dbReference type="RefSeq" id="XP_033680110.1">
    <property type="nucleotide sequence ID" value="XM_033831137.1"/>
</dbReference>